<dbReference type="GO" id="GO:0071949">
    <property type="term" value="F:FAD binding"/>
    <property type="evidence" value="ECO:0007669"/>
    <property type="project" value="InterPro"/>
</dbReference>
<dbReference type="GO" id="GO:0004497">
    <property type="term" value="F:monooxygenase activity"/>
    <property type="evidence" value="ECO:0007669"/>
    <property type="project" value="UniProtKB-KW"/>
</dbReference>
<dbReference type="OMA" id="HTVAYRT"/>
<evidence type="ECO:0000259" key="4">
    <source>
        <dbReference type="Pfam" id="PF01494"/>
    </source>
</evidence>
<dbReference type="PANTHER" id="PTHR45934:SF2">
    <property type="entry name" value="MONOOXYGENASE 1"/>
    <property type="match status" value="1"/>
</dbReference>
<dbReference type="PaxDb" id="4097-A0A1S3Y2Z0"/>
<name>A0A1S3Y2Z0_TOBAC</name>
<dbReference type="PANTHER" id="PTHR45934">
    <property type="entry name" value="FAD/NAD(P)-BINDING OXIDOREDUCTASE FAMILY PROTEIN"/>
    <property type="match status" value="1"/>
</dbReference>
<dbReference type="RefSeq" id="XP_016446491.1">
    <property type="nucleotide sequence ID" value="XM_016591005.2"/>
</dbReference>
<reference evidence="6" key="2">
    <citation type="submission" date="2025-08" db="UniProtKB">
        <authorList>
            <consortium name="RefSeq"/>
        </authorList>
    </citation>
    <scope>IDENTIFICATION</scope>
    <source>
        <tissue evidence="6">Leaf</tissue>
    </source>
</reference>
<keyword evidence="2" id="KW-0503">Monooxygenase</keyword>
<dbReference type="OrthoDB" id="1266099at2759"/>
<keyword evidence="5" id="KW-1185">Reference proteome</keyword>
<protein>
    <submittedName>
        <fullName evidence="6">FAD-dependent urate hydroxylase-like</fullName>
    </submittedName>
    <submittedName>
        <fullName evidence="6">Monooxygenase 1-like</fullName>
    </submittedName>
</protein>
<dbReference type="Gene3D" id="3.50.50.60">
    <property type="entry name" value="FAD/NAD(P)-binding domain"/>
    <property type="match status" value="1"/>
</dbReference>
<feature type="domain" description="FAD-binding" evidence="4">
    <location>
        <begin position="11"/>
        <end position="354"/>
    </location>
</feature>
<proteinExistence type="inferred from homology"/>
<dbReference type="STRING" id="4097.A0A1S3Y2Z0"/>
<comment type="similarity">
    <text evidence="3">Belongs to the 3-hydroxybenzoate 6-hydroxylase family.</text>
</comment>
<dbReference type="Pfam" id="PF01494">
    <property type="entry name" value="FAD_binding_3"/>
    <property type="match status" value="1"/>
</dbReference>
<evidence type="ECO:0000313" key="5">
    <source>
        <dbReference type="Proteomes" id="UP000790787"/>
    </source>
</evidence>
<sequence>MEPGGCEEMHEIVIVGGGLCGLATALALHKKGLKSVVLEKSETLRAAGAAIGVLPNGWRALDQLGVGSHLRSTSLPLQGTRMTWIDEGKEQYTHNKNIGEVRCLKRSDIVETFADALPPKTIRFGCEIASVEMDPLTSLPCIVLSNGKRIGAKILIGCDGSRSVVSSFLGVKPTKTFRISAIRGLTSYPNGHSFPLEFVRLISGQTKFGRLPINDKLVHWFINVHHGTDSKFPQEPELIKQRALEATSDHPKDVQEIIEGCDLDSLSFTHLRYHKPWDLMLGNFREKTVTVAGDAMHVMGPFLGQGGSAGIEDAVVLARNLAKTLKGGFDHEKVGEALDQYIKERRMRVVKLATQAYLTALLIENRPILTKFIVIAVMALFFKNPNAHVEYDCGHL</sequence>
<reference evidence="5" key="1">
    <citation type="journal article" date="2014" name="Nat. Commun.">
        <title>The tobacco genome sequence and its comparison with those of tomato and potato.</title>
        <authorList>
            <person name="Sierro N."/>
            <person name="Battey J.N."/>
            <person name="Ouadi S."/>
            <person name="Bakaher N."/>
            <person name="Bovet L."/>
            <person name="Willig A."/>
            <person name="Goepfert S."/>
            <person name="Peitsch M.C."/>
            <person name="Ivanov N.V."/>
        </authorList>
    </citation>
    <scope>NUCLEOTIDE SEQUENCE [LARGE SCALE GENOMIC DNA]</scope>
</reference>
<keyword evidence="1" id="KW-0560">Oxidoreductase</keyword>
<dbReference type="KEGG" id="nta:107771595"/>
<dbReference type="PRINTS" id="PR00420">
    <property type="entry name" value="RNGMNOXGNASE"/>
</dbReference>
<dbReference type="Proteomes" id="UP000790787">
    <property type="component" value="Chromosome 12"/>
</dbReference>
<evidence type="ECO:0000256" key="3">
    <source>
        <dbReference type="ARBA" id="ARBA00024018"/>
    </source>
</evidence>
<dbReference type="InterPro" id="IPR044560">
    <property type="entry name" value="MOase"/>
</dbReference>
<dbReference type="InterPro" id="IPR002938">
    <property type="entry name" value="FAD-bd"/>
</dbReference>
<evidence type="ECO:0000256" key="1">
    <source>
        <dbReference type="ARBA" id="ARBA00023002"/>
    </source>
</evidence>
<dbReference type="InterPro" id="IPR036188">
    <property type="entry name" value="FAD/NAD-bd_sf"/>
</dbReference>
<dbReference type="RefSeq" id="XP_016446491.1">
    <property type="nucleotide sequence ID" value="XM_016591005.1"/>
</dbReference>
<accession>A0A1S3Y2Z0</accession>
<evidence type="ECO:0000256" key="2">
    <source>
        <dbReference type="ARBA" id="ARBA00023033"/>
    </source>
</evidence>
<dbReference type="GeneID" id="107771595"/>
<gene>
    <name evidence="6" type="primary">LOC107771595</name>
</gene>
<organism evidence="5 6">
    <name type="scientific">Nicotiana tabacum</name>
    <name type="common">Common tobacco</name>
    <dbReference type="NCBI Taxonomy" id="4097"/>
    <lineage>
        <taxon>Eukaryota</taxon>
        <taxon>Viridiplantae</taxon>
        <taxon>Streptophyta</taxon>
        <taxon>Embryophyta</taxon>
        <taxon>Tracheophyta</taxon>
        <taxon>Spermatophyta</taxon>
        <taxon>Magnoliopsida</taxon>
        <taxon>eudicotyledons</taxon>
        <taxon>Gunneridae</taxon>
        <taxon>Pentapetalae</taxon>
        <taxon>asterids</taxon>
        <taxon>lamiids</taxon>
        <taxon>Solanales</taxon>
        <taxon>Solanaceae</taxon>
        <taxon>Nicotianoideae</taxon>
        <taxon>Nicotianeae</taxon>
        <taxon>Nicotiana</taxon>
    </lineage>
</organism>
<dbReference type="AlphaFoldDB" id="A0A1S3Y2Z0"/>
<dbReference type="SUPFAM" id="SSF51905">
    <property type="entry name" value="FAD/NAD(P)-binding domain"/>
    <property type="match status" value="1"/>
</dbReference>
<dbReference type="SMR" id="A0A1S3Y2Z0"/>
<evidence type="ECO:0000313" key="6">
    <source>
        <dbReference type="RefSeq" id="XP_016446491.1"/>
    </source>
</evidence>